<dbReference type="RefSeq" id="WP_408160475.1">
    <property type="nucleotide sequence ID" value="NZ_JAQQFM010000013.1"/>
</dbReference>
<keyword evidence="4" id="KW-1185">Reference proteome</keyword>
<dbReference type="InterPro" id="IPR051017">
    <property type="entry name" value="Aldolase-II_Adducin_sf"/>
</dbReference>
<dbReference type="SMART" id="SM01007">
    <property type="entry name" value="Aldolase_II"/>
    <property type="match status" value="1"/>
</dbReference>
<name>A0ABW9AFP0_9BURK</name>
<dbReference type="InterPro" id="IPR001303">
    <property type="entry name" value="Aldolase_II/adducin_N"/>
</dbReference>
<sequence length="261" mass="29547">MPLLHEGRTEMIDPRSFPKIPKPVFATLEEERRHRKIKLAAAFRIFGRLNYDEGVMGHISARDPEVPDHFWINPFGVSFNRIKASDLLRVNLKGELIEGDGYRHPGGIPTHAAILSARPDIVSVAHTHSTYGSAWSAQNRLLDPISSESAFFYQRHALYDTYKYGERENLANILGNNKALIFQSHGLFTVGQSVDEAVYFFLCLEKVCKAQLAAESSGRPLKLIEPDQARAISERADPYFGWLNFQPAFQHILHEHPELAL</sequence>
<evidence type="ECO:0000259" key="2">
    <source>
        <dbReference type="SMART" id="SM01007"/>
    </source>
</evidence>
<dbReference type="Proteomes" id="UP001629246">
    <property type="component" value="Unassembled WGS sequence"/>
</dbReference>
<gene>
    <name evidence="3" type="ORF">PQR62_23385</name>
</gene>
<dbReference type="PANTHER" id="PTHR10672">
    <property type="entry name" value="ADDUCIN"/>
    <property type="match status" value="1"/>
</dbReference>
<dbReference type="NCBIfam" id="NF004855">
    <property type="entry name" value="PRK06208.1"/>
    <property type="match status" value="1"/>
</dbReference>
<protein>
    <submittedName>
        <fullName evidence="3">Class II aldolase/adducin family protein</fullName>
    </submittedName>
</protein>
<dbReference type="Pfam" id="PF00596">
    <property type="entry name" value="Aldolase_II"/>
    <property type="match status" value="1"/>
</dbReference>
<dbReference type="PANTHER" id="PTHR10672:SF3">
    <property type="entry name" value="PROTEIN HU-LI TAI SHAO"/>
    <property type="match status" value="1"/>
</dbReference>
<dbReference type="SUPFAM" id="SSF53639">
    <property type="entry name" value="AraD/HMP-PK domain-like"/>
    <property type="match status" value="1"/>
</dbReference>
<accession>A0ABW9AFP0</accession>
<dbReference type="InterPro" id="IPR036409">
    <property type="entry name" value="Aldolase_II/adducin_N_sf"/>
</dbReference>
<evidence type="ECO:0000256" key="1">
    <source>
        <dbReference type="ARBA" id="ARBA00037961"/>
    </source>
</evidence>
<dbReference type="Gene3D" id="3.40.225.10">
    <property type="entry name" value="Class II aldolase/adducin N-terminal domain"/>
    <property type="match status" value="1"/>
</dbReference>
<organism evidence="3 4">
    <name type="scientific">Herbaspirillum lusitanum</name>
    <dbReference type="NCBI Taxonomy" id="213312"/>
    <lineage>
        <taxon>Bacteria</taxon>
        <taxon>Pseudomonadati</taxon>
        <taxon>Pseudomonadota</taxon>
        <taxon>Betaproteobacteria</taxon>
        <taxon>Burkholderiales</taxon>
        <taxon>Oxalobacteraceae</taxon>
        <taxon>Herbaspirillum</taxon>
    </lineage>
</organism>
<feature type="domain" description="Class II aldolase/adducin N-terminal" evidence="2">
    <location>
        <begin position="37"/>
        <end position="212"/>
    </location>
</feature>
<reference evidence="3 4" key="1">
    <citation type="journal article" date="2024" name="Chem. Sci.">
        <title>Discovery of megapolipeptins by genome mining of a Burkholderiales bacteria collection.</title>
        <authorList>
            <person name="Paulo B.S."/>
            <person name="Recchia M.J.J."/>
            <person name="Lee S."/>
            <person name="Fergusson C.H."/>
            <person name="Romanowski S.B."/>
            <person name="Hernandez A."/>
            <person name="Krull N."/>
            <person name="Liu D.Y."/>
            <person name="Cavanagh H."/>
            <person name="Bos A."/>
            <person name="Gray C.A."/>
            <person name="Murphy B.T."/>
            <person name="Linington R.G."/>
            <person name="Eustaquio A.S."/>
        </authorList>
    </citation>
    <scope>NUCLEOTIDE SEQUENCE [LARGE SCALE GENOMIC DNA]</scope>
    <source>
        <strain evidence="3 4">RL21-008-BIB-A</strain>
    </source>
</reference>
<comment type="caution">
    <text evidence="3">The sequence shown here is derived from an EMBL/GenBank/DDBJ whole genome shotgun (WGS) entry which is preliminary data.</text>
</comment>
<comment type="similarity">
    <text evidence="1">Belongs to the aldolase class II family.</text>
</comment>
<evidence type="ECO:0000313" key="4">
    <source>
        <dbReference type="Proteomes" id="UP001629246"/>
    </source>
</evidence>
<dbReference type="EMBL" id="JAQQFM010000013">
    <property type="protein sequence ID" value="MFL9927235.1"/>
    <property type="molecule type" value="Genomic_DNA"/>
</dbReference>
<proteinExistence type="inferred from homology"/>
<evidence type="ECO:0000313" key="3">
    <source>
        <dbReference type="EMBL" id="MFL9927235.1"/>
    </source>
</evidence>